<gene>
    <name evidence="3" type="ORF">F5147DRAFT_813455</name>
</gene>
<protein>
    <recommendedName>
        <fullName evidence="2">Alpha-1,4 glucan phosphorylase</fullName>
        <ecNumber evidence="2">2.4.1.1</ecNumber>
    </recommendedName>
</protein>
<dbReference type="Gene3D" id="3.40.50.2000">
    <property type="entry name" value="Glycogen Phosphorylase B"/>
    <property type="match status" value="1"/>
</dbReference>
<comment type="cofactor">
    <cofactor evidence="2">
        <name>pyridoxal 5'-phosphate</name>
        <dbReference type="ChEBI" id="CHEBI:597326"/>
    </cofactor>
</comment>
<organism evidence="3 4">
    <name type="scientific">Suillus discolor</name>
    <dbReference type="NCBI Taxonomy" id="1912936"/>
    <lineage>
        <taxon>Eukaryota</taxon>
        <taxon>Fungi</taxon>
        <taxon>Dikarya</taxon>
        <taxon>Basidiomycota</taxon>
        <taxon>Agaricomycotina</taxon>
        <taxon>Agaricomycetes</taxon>
        <taxon>Agaricomycetidae</taxon>
        <taxon>Boletales</taxon>
        <taxon>Suillineae</taxon>
        <taxon>Suillaceae</taxon>
        <taxon>Suillus</taxon>
    </lineage>
</organism>
<keyword evidence="2" id="KW-0808">Transferase</keyword>
<dbReference type="PANTHER" id="PTHR11468:SF3">
    <property type="entry name" value="GLYCOGEN PHOSPHORYLASE, LIVER FORM"/>
    <property type="match status" value="1"/>
</dbReference>
<comment type="function">
    <text evidence="2">Allosteric enzyme that catalyzes the rate-limiting step in glycogen catabolism, the phosphorolytic cleavage of glycogen to produce glucose-1-phosphate, and plays a central role in maintaining cellular and organismal glucose homeostasis.</text>
</comment>
<keyword evidence="4" id="KW-1185">Reference proteome</keyword>
<dbReference type="GO" id="GO:0030170">
    <property type="term" value="F:pyridoxal phosphate binding"/>
    <property type="evidence" value="ECO:0007669"/>
    <property type="project" value="TreeGrafter"/>
</dbReference>
<comment type="similarity">
    <text evidence="1 2">Belongs to the glycogen phosphorylase family.</text>
</comment>
<dbReference type="EMBL" id="JABBWM010000055">
    <property type="protein sequence ID" value="KAG2100218.1"/>
    <property type="molecule type" value="Genomic_DNA"/>
</dbReference>
<name>A0A9P7JQJ0_9AGAM</name>
<comment type="catalytic activity">
    <reaction evidence="2">
        <text>[(1-&gt;4)-alpha-D-glucosyl](n) + phosphate = [(1-&gt;4)-alpha-D-glucosyl](n-1) + alpha-D-glucose 1-phosphate</text>
        <dbReference type="Rhea" id="RHEA:41732"/>
        <dbReference type="Rhea" id="RHEA-COMP:9584"/>
        <dbReference type="Rhea" id="RHEA-COMP:9586"/>
        <dbReference type="ChEBI" id="CHEBI:15444"/>
        <dbReference type="ChEBI" id="CHEBI:43474"/>
        <dbReference type="ChEBI" id="CHEBI:58601"/>
        <dbReference type="EC" id="2.4.1.1"/>
    </reaction>
</comment>
<accession>A0A9P7JQJ0</accession>
<dbReference type="OrthoDB" id="2929393at2759"/>
<evidence type="ECO:0000256" key="1">
    <source>
        <dbReference type="ARBA" id="ARBA00006047"/>
    </source>
</evidence>
<keyword evidence="2" id="KW-0328">Glycosyltransferase</keyword>
<dbReference type="SUPFAM" id="SSF53756">
    <property type="entry name" value="UDP-Glycosyltransferase/glycogen phosphorylase"/>
    <property type="match status" value="1"/>
</dbReference>
<reference evidence="3" key="1">
    <citation type="journal article" date="2020" name="New Phytol.">
        <title>Comparative genomics reveals dynamic genome evolution in host specialist ectomycorrhizal fungi.</title>
        <authorList>
            <person name="Lofgren L.A."/>
            <person name="Nguyen N.H."/>
            <person name="Vilgalys R."/>
            <person name="Ruytinx J."/>
            <person name="Liao H.L."/>
            <person name="Branco S."/>
            <person name="Kuo A."/>
            <person name="LaButti K."/>
            <person name="Lipzen A."/>
            <person name="Andreopoulos W."/>
            <person name="Pangilinan J."/>
            <person name="Riley R."/>
            <person name="Hundley H."/>
            <person name="Na H."/>
            <person name="Barry K."/>
            <person name="Grigoriev I.V."/>
            <person name="Stajich J.E."/>
            <person name="Kennedy P.G."/>
        </authorList>
    </citation>
    <scope>NUCLEOTIDE SEQUENCE</scope>
    <source>
        <strain evidence="3">FC423</strain>
    </source>
</reference>
<sequence length="252" mass="28059">MSGHLLSRVVADALVDEVRRLRDDFLKHYPILRSSSTNTADRDLASPYLSTSHNLNDVKVHVQRVHGEWQVAVALQKKALEGKGSSDPRTRAIQKTAQHFARRPEVLSFSDEELKIIMASYAYNLSGVFGFSVAFADLCAIKARVQSGVLFADRFAEVMCLQANGILWTSSNSATAITSVLYPHDRTTSGKAQGLRFGRQYFLSAASLTDIVKTITEFLQYVSMQLNYTLLKSHPILVPELIRLLVDKEGDL</sequence>
<dbReference type="RefSeq" id="XP_041289478.1">
    <property type="nucleotide sequence ID" value="XM_041443496.1"/>
</dbReference>
<dbReference type="Proteomes" id="UP000823399">
    <property type="component" value="Unassembled WGS sequence"/>
</dbReference>
<dbReference type="Pfam" id="PF00343">
    <property type="entry name" value="Phosphorylase"/>
    <property type="match status" value="1"/>
</dbReference>
<evidence type="ECO:0000313" key="4">
    <source>
        <dbReference type="Proteomes" id="UP000823399"/>
    </source>
</evidence>
<dbReference type="GO" id="GO:0008184">
    <property type="term" value="F:glycogen phosphorylase activity"/>
    <property type="evidence" value="ECO:0007669"/>
    <property type="project" value="InterPro"/>
</dbReference>
<dbReference type="PANTHER" id="PTHR11468">
    <property type="entry name" value="GLYCOGEN PHOSPHORYLASE"/>
    <property type="match status" value="1"/>
</dbReference>
<dbReference type="EC" id="2.4.1.1" evidence="2"/>
<dbReference type="AlphaFoldDB" id="A0A9P7JQJ0"/>
<dbReference type="GO" id="GO:0005980">
    <property type="term" value="P:glycogen catabolic process"/>
    <property type="evidence" value="ECO:0007669"/>
    <property type="project" value="TreeGrafter"/>
</dbReference>
<keyword evidence="2" id="KW-0119">Carbohydrate metabolism</keyword>
<dbReference type="GeneID" id="64705755"/>
<proteinExistence type="inferred from homology"/>
<evidence type="ECO:0000256" key="2">
    <source>
        <dbReference type="RuleBase" id="RU000587"/>
    </source>
</evidence>
<comment type="caution">
    <text evidence="3">The sequence shown here is derived from an EMBL/GenBank/DDBJ whole genome shotgun (WGS) entry which is preliminary data.</text>
</comment>
<keyword evidence="2" id="KW-0663">Pyridoxal phosphate</keyword>
<dbReference type="InterPro" id="IPR000811">
    <property type="entry name" value="Glyco_trans_35"/>
</dbReference>
<evidence type="ECO:0000313" key="3">
    <source>
        <dbReference type="EMBL" id="KAG2100218.1"/>
    </source>
</evidence>
<dbReference type="GO" id="GO:0005737">
    <property type="term" value="C:cytoplasm"/>
    <property type="evidence" value="ECO:0007669"/>
    <property type="project" value="TreeGrafter"/>
</dbReference>